<dbReference type="InterPro" id="IPR001650">
    <property type="entry name" value="Helicase_C-like"/>
</dbReference>
<evidence type="ECO:0000256" key="8">
    <source>
        <dbReference type="ARBA" id="ARBA00023235"/>
    </source>
</evidence>
<dbReference type="Pfam" id="PF00270">
    <property type="entry name" value="DEAD"/>
    <property type="match status" value="1"/>
</dbReference>
<sequence>MDEAVLREQAEEHLRALAGPDATLREDQWSAIRALVLERSRALVVQRTGWGKSAVYFVATALLRELGEGPTVIVSPLLALMRNQVEAAAAADVHAATINSANPQEWASIEEQVAVGEVDVLLVSPERLNNPDFRDTVLPELTQSAGLLVVDEAHCISDWGHDFRPDYRRLRTLLAELPDGVPVLATTATANDRVVADVSEQLLTGHEDDSSTVVLRGTLDRESLRLGVVSLPTTQARLAWLAEHLGELPGSGIIYTLTVAATDEVSGFLRDQGFEVASYSGRTDPAERARAEDDLLQNRVKALVATSALGMGFDKPDLGFVVHLGAPSSPIAYYQQIGRAGRGVERAEVLLMPGREDRDIWSYFASMAFPPEPTVRAVLAALSEGGTLSTAALEPRVELNRSRLEMVLKVLDVDGAVRRVKGGWEATGEQWSYDAERYGRIAQAREAEQQAMLDYVATTGCRMEFLRRQLDDPGAQPCGRCDNCTGSPLSASVDERSVQAASDRLNRPGVEVTPRKMWPSGMAALGIDVAGKIPADEQASQGRALGRLTDIGWGNRLRDLLGTASPDQELPDDVFQACVQVLAAWDWEQRPVGVVSIGSRTRPELVRSLASKIASVGRLPLLGEVDTDVSAPVRRATNSAQRVASVWNQFRVSDELASTLFGVDGPVLLMDDLADTGWTVTVVSRMLRQSGAPAVLPFTLATAA</sequence>
<evidence type="ECO:0000256" key="6">
    <source>
        <dbReference type="ARBA" id="ARBA00022840"/>
    </source>
</evidence>
<dbReference type="GO" id="GO:0005524">
    <property type="term" value="F:ATP binding"/>
    <property type="evidence" value="ECO:0007669"/>
    <property type="project" value="UniProtKB-KW"/>
</dbReference>
<dbReference type="InterPro" id="IPR014001">
    <property type="entry name" value="Helicase_ATP-bd"/>
</dbReference>
<evidence type="ECO:0000259" key="13">
    <source>
        <dbReference type="PROSITE" id="PS51192"/>
    </source>
</evidence>
<dbReference type="SMART" id="SM00490">
    <property type="entry name" value="HELICc"/>
    <property type="match status" value="1"/>
</dbReference>
<evidence type="ECO:0000256" key="5">
    <source>
        <dbReference type="ARBA" id="ARBA00022806"/>
    </source>
</evidence>
<evidence type="ECO:0000256" key="7">
    <source>
        <dbReference type="ARBA" id="ARBA00023125"/>
    </source>
</evidence>
<keyword evidence="7" id="KW-0238">DNA-binding</keyword>
<keyword evidence="5 15" id="KW-0347">Helicase</keyword>
<dbReference type="NCBIfam" id="TIGR00614">
    <property type="entry name" value="recQ_fam"/>
    <property type="match status" value="1"/>
</dbReference>
<proteinExistence type="inferred from homology"/>
<dbReference type="InterPro" id="IPR011545">
    <property type="entry name" value="DEAD/DEAH_box_helicase_dom"/>
</dbReference>
<evidence type="ECO:0000313" key="16">
    <source>
        <dbReference type="Proteomes" id="UP000371041"/>
    </source>
</evidence>
<evidence type="ECO:0000256" key="11">
    <source>
        <dbReference type="ARBA" id="ARBA00044535"/>
    </source>
</evidence>
<dbReference type="SUPFAM" id="SSF53271">
    <property type="entry name" value="PRTase-like"/>
    <property type="match status" value="2"/>
</dbReference>
<feature type="domain" description="Helicase C-terminal" evidence="14">
    <location>
        <begin position="240"/>
        <end position="394"/>
    </location>
</feature>
<evidence type="ECO:0000256" key="10">
    <source>
        <dbReference type="ARBA" id="ARBA00034808"/>
    </source>
</evidence>
<dbReference type="GO" id="GO:0003677">
    <property type="term" value="F:DNA binding"/>
    <property type="evidence" value="ECO:0007669"/>
    <property type="project" value="UniProtKB-KW"/>
</dbReference>
<dbReference type="Gene3D" id="3.40.50.300">
    <property type="entry name" value="P-loop containing nucleotide triphosphate hydrolases"/>
    <property type="match status" value="2"/>
</dbReference>
<dbReference type="InterPro" id="IPR027417">
    <property type="entry name" value="P-loop_NTPase"/>
</dbReference>
<gene>
    <name evidence="15" type="ORF">GIY23_06435</name>
</gene>
<dbReference type="InterPro" id="IPR032284">
    <property type="entry name" value="RecQ_Zn-bd"/>
</dbReference>
<evidence type="ECO:0000256" key="3">
    <source>
        <dbReference type="ARBA" id="ARBA00022741"/>
    </source>
</evidence>
<dbReference type="PANTHER" id="PTHR13710">
    <property type="entry name" value="DNA HELICASE RECQ FAMILY MEMBER"/>
    <property type="match status" value="1"/>
</dbReference>
<name>A0A5Q3Q3M9_9PSEU</name>
<organism evidence="15 16">
    <name type="scientific">Allosaccharopolyspora coralli</name>
    <dbReference type="NCBI Taxonomy" id="2665642"/>
    <lineage>
        <taxon>Bacteria</taxon>
        <taxon>Bacillati</taxon>
        <taxon>Actinomycetota</taxon>
        <taxon>Actinomycetes</taxon>
        <taxon>Pseudonocardiales</taxon>
        <taxon>Pseudonocardiaceae</taxon>
        <taxon>Allosaccharopolyspora</taxon>
    </lineage>
</organism>
<comment type="catalytic activity">
    <reaction evidence="9">
        <text>Couples ATP hydrolysis with the unwinding of duplex DNA by translocating in the 3'-5' direction.</text>
        <dbReference type="EC" id="5.6.2.4"/>
    </reaction>
</comment>
<keyword evidence="8" id="KW-0413">Isomerase</keyword>
<dbReference type="PANTHER" id="PTHR13710:SF105">
    <property type="entry name" value="ATP-DEPENDENT DNA HELICASE Q1"/>
    <property type="match status" value="1"/>
</dbReference>
<dbReference type="GO" id="GO:0016787">
    <property type="term" value="F:hydrolase activity"/>
    <property type="evidence" value="ECO:0007669"/>
    <property type="project" value="UniProtKB-KW"/>
</dbReference>
<evidence type="ECO:0000256" key="4">
    <source>
        <dbReference type="ARBA" id="ARBA00022801"/>
    </source>
</evidence>
<evidence type="ECO:0000256" key="12">
    <source>
        <dbReference type="ARBA" id="ARBA00044550"/>
    </source>
</evidence>
<evidence type="ECO:0000256" key="2">
    <source>
        <dbReference type="ARBA" id="ARBA00022723"/>
    </source>
</evidence>
<dbReference type="GO" id="GO:0043138">
    <property type="term" value="F:3'-5' DNA helicase activity"/>
    <property type="evidence" value="ECO:0007669"/>
    <property type="project" value="UniProtKB-EC"/>
</dbReference>
<dbReference type="InterPro" id="IPR029057">
    <property type="entry name" value="PRTase-like"/>
</dbReference>
<dbReference type="RefSeq" id="WP_154075818.1">
    <property type="nucleotide sequence ID" value="NZ_CP045929.1"/>
</dbReference>
<dbReference type="GO" id="GO:0043590">
    <property type="term" value="C:bacterial nucleoid"/>
    <property type="evidence" value="ECO:0007669"/>
    <property type="project" value="TreeGrafter"/>
</dbReference>
<dbReference type="GO" id="GO:0030894">
    <property type="term" value="C:replisome"/>
    <property type="evidence" value="ECO:0007669"/>
    <property type="project" value="TreeGrafter"/>
</dbReference>
<dbReference type="GO" id="GO:0006281">
    <property type="term" value="P:DNA repair"/>
    <property type="evidence" value="ECO:0007669"/>
    <property type="project" value="TreeGrafter"/>
</dbReference>
<reference evidence="16" key="1">
    <citation type="submission" date="2019-11" db="EMBL/GenBank/DDBJ databases">
        <title>The complete genome sequence of Saccharopolyspora sp. E2A.</title>
        <authorList>
            <person name="Zhang G."/>
        </authorList>
    </citation>
    <scope>NUCLEOTIDE SEQUENCE [LARGE SCALE GENOMIC DNA]</scope>
    <source>
        <strain evidence="16">E2A</strain>
    </source>
</reference>
<protein>
    <recommendedName>
        <fullName evidence="11">ATP-dependent DNA helicase RecQ</fullName>
        <ecNumber evidence="10">5.6.2.4</ecNumber>
    </recommendedName>
    <alternativeName>
        <fullName evidence="12">DNA 3'-5' helicase RecQ</fullName>
    </alternativeName>
</protein>
<dbReference type="PROSITE" id="PS51194">
    <property type="entry name" value="HELICASE_CTER"/>
    <property type="match status" value="1"/>
</dbReference>
<dbReference type="GO" id="GO:0009378">
    <property type="term" value="F:four-way junction helicase activity"/>
    <property type="evidence" value="ECO:0007669"/>
    <property type="project" value="TreeGrafter"/>
</dbReference>
<dbReference type="AlphaFoldDB" id="A0A5Q3Q3M9"/>
<evidence type="ECO:0000313" key="15">
    <source>
        <dbReference type="EMBL" id="QGK69218.1"/>
    </source>
</evidence>
<keyword evidence="16" id="KW-1185">Reference proteome</keyword>
<evidence type="ECO:0000259" key="14">
    <source>
        <dbReference type="PROSITE" id="PS51194"/>
    </source>
</evidence>
<dbReference type="KEGG" id="sace:GIY23_06435"/>
<dbReference type="Proteomes" id="UP000371041">
    <property type="component" value="Chromosome"/>
</dbReference>
<dbReference type="PROSITE" id="PS51192">
    <property type="entry name" value="HELICASE_ATP_BIND_1"/>
    <property type="match status" value="1"/>
</dbReference>
<dbReference type="EC" id="5.6.2.4" evidence="10"/>
<dbReference type="GO" id="GO:0006310">
    <property type="term" value="P:DNA recombination"/>
    <property type="evidence" value="ECO:0007669"/>
    <property type="project" value="InterPro"/>
</dbReference>
<dbReference type="InterPro" id="IPR004589">
    <property type="entry name" value="DNA_helicase_ATP-dep_RecQ"/>
</dbReference>
<keyword evidence="2" id="KW-0479">Metal-binding</keyword>
<keyword evidence="4 15" id="KW-0378">Hydrolase</keyword>
<dbReference type="GO" id="GO:0046872">
    <property type="term" value="F:metal ion binding"/>
    <property type="evidence" value="ECO:0007669"/>
    <property type="project" value="UniProtKB-KW"/>
</dbReference>
<dbReference type="SMART" id="SM00487">
    <property type="entry name" value="DEXDc"/>
    <property type="match status" value="1"/>
</dbReference>
<comment type="similarity">
    <text evidence="1">Belongs to the helicase family. RecQ subfamily.</text>
</comment>
<dbReference type="InterPro" id="IPR036388">
    <property type="entry name" value="WH-like_DNA-bd_sf"/>
</dbReference>
<evidence type="ECO:0000256" key="1">
    <source>
        <dbReference type="ARBA" id="ARBA00005446"/>
    </source>
</evidence>
<evidence type="ECO:0000256" key="9">
    <source>
        <dbReference type="ARBA" id="ARBA00034617"/>
    </source>
</evidence>
<feature type="domain" description="Helicase ATP-binding" evidence="13">
    <location>
        <begin position="33"/>
        <end position="208"/>
    </location>
</feature>
<dbReference type="GO" id="GO:0005737">
    <property type="term" value="C:cytoplasm"/>
    <property type="evidence" value="ECO:0007669"/>
    <property type="project" value="TreeGrafter"/>
</dbReference>
<keyword evidence="3" id="KW-0547">Nucleotide-binding</keyword>
<dbReference type="Gene3D" id="1.10.10.10">
    <property type="entry name" value="Winged helix-like DNA-binding domain superfamily/Winged helix DNA-binding domain"/>
    <property type="match status" value="1"/>
</dbReference>
<dbReference type="SUPFAM" id="SSF52540">
    <property type="entry name" value="P-loop containing nucleoside triphosphate hydrolases"/>
    <property type="match status" value="1"/>
</dbReference>
<keyword evidence="6" id="KW-0067">ATP-binding</keyword>
<dbReference type="Pfam" id="PF00271">
    <property type="entry name" value="Helicase_C"/>
    <property type="match status" value="1"/>
</dbReference>
<dbReference type="Pfam" id="PF16124">
    <property type="entry name" value="RecQ_Zn_bind"/>
    <property type="match status" value="1"/>
</dbReference>
<dbReference type="EMBL" id="CP045929">
    <property type="protein sequence ID" value="QGK69218.1"/>
    <property type="molecule type" value="Genomic_DNA"/>
</dbReference>
<accession>A0A5Q3Q3M9</accession>